<keyword evidence="5 6" id="KW-0472">Membrane</keyword>
<dbReference type="STRING" id="1330021.A0A367LQV6"/>
<comment type="subcellular location">
    <subcellularLocation>
        <location evidence="1">Membrane</location>
        <topology evidence="1">Multi-pass membrane protein</topology>
    </subcellularLocation>
</comment>
<dbReference type="Gene3D" id="1.20.1250.20">
    <property type="entry name" value="MFS general substrate transporter like domains"/>
    <property type="match status" value="2"/>
</dbReference>
<evidence type="ECO:0000259" key="7">
    <source>
        <dbReference type="PROSITE" id="PS50850"/>
    </source>
</evidence>
<dbReference type="GO" id="GO:0016020">
    <property type="term" value="C:membrane"/>
    <property type="evidence" value="ECO:0007669"/>
    <property type="project" value="UniProtKB-SubCell"/>
</dbReference>
<dbReference type="EMBL" id="LKCN02000001">
    <property type="protein sequence ID" value="RCI16799.1"/>
    <property type="molecule type" value="Genomic_DNA"/>
</dbReference>
<evidence type="ECO:0000256" key="5">
    <source>
        <dbReference type="ARBA" id="ARBA00023136"/>
    </source>
</evidence>
<dbReference type="InterPro" id="IPR036259">
    <property type="entry name" value="MFS_trans_sf"/>
</dbReference>
<dbReference type="InterPro" id="IPR011701">
    <property type="entry name" value="MFS"/>
</dbReference>
<feature type="transmembrane region" description="Helical" evidence="6">
    <location>
        <begin position="45"/>
        <end position="64"/>
    </location>
</feature>
<keyword evidence="9" id="KW-1185">Reference proteome</keyword>
<feature type="transmembrane region" description="Helical" evidence="6">
    <location>
        <begin position="376"/>
        <end position="395"/>
    </location>
</feature>
<proteinExistence type="predicted"/>
<keyword evidence="3 6" id="KW-0812">Transmembrane</keyword>
<sequence>MDRKPRPQDEAIVEEDHDHALQTESPHVVDHAAERRLCFKFDTRILPVLTLLYLFNALDKGNIANAQTKGLSKDLNFLPGQYNIVLSIFFVPFVLFAPPIALLSKRFGPALALPTMTLVFGSVTILTVTARSFGGILALRWILGMSEAAFFPVLVYYLTTFYRRAELARRLAVLYAASNLANGFSGLLAFAIFRLPDKGLLLLYPWRYLFLIEGAASVLLAIVAFFLLPRKVVEARFLNEEERALASRRIRLDSSADDDETRRRRPLSDALRVFLAHPSALAFLAIEICLGMPLQAVALFLPQIIQRLGYPTVQTNLLTVAPNASGAVVLLVLAFASDASRLRFPFIVLAFALTLTGFVVYAAIDDVEASLRLAYAATFIMCWGTSTPSVLLSTWYNNNIADEGRRLALTSVGVPLANLMGLVASHIFKERDAPKYTPALVTVACFGASGGLITAGLGLYMMIDNRRRNKRAGVCLRARDVPTQWLREGPSVEEFRWFL</sequence>
<gene>
    <name evidence="8" type="ORF">L249_2539</name>
</gene>
<organism evidence="8 9">
    <name type="scientific">Ophiocordyceps polyrhachis-furcata BCC 54312</name>
    <dbReference type="NCBI Taxonomy" id="1330021"/>
    <lineage>
        <taxon>Eukaryota</taxon>
        <taxon>Fungi</taxon>
        <taxon>Dikarya</taxon>
        <taxon>Ascomycota</taxon>
        <taxon>Pezizomycotina</taxon>
        <taxon>Sordariomycetes</taxon>
        <taxon>Hypocreomycetidae</taxon>
        <taxon>Hypocreales</taxon>
        <taxon>Ophiocordycipitaceae</taxon>
        <taxon>Ophiocordyceps</taxon>
    </lineage>
</organism>
<feature type="transmembrane region" description="Helical" evidence="6">
    <location>
        <begin position="84"/>
        <end position="103"/>
    </location>
</feature>
<feature type="transmembrane region" description="Helical" evidence="6">
    <location>
        <begin position="344"/>
        <end position="364"/>
    </location>
</feature>
<protein>
    <recommendedName>
        <fullName evidence="7">Major facilitator superfamily (MFS) profile domain-containing protein</fullName>
    </recommendedName>
</protein>
<keyword evidence="4 6" id="KW-1133">Transmembrane helix</keyword>
<keyword evidence="2" id="KW-0813">Transport</keyword>
<comment type="caution">
    <text evidence="8">The sequence shown here is derived from an EMBL/GenBank/DDBJ whole genome shotgun (WGS) entry which is preliminary data.</text>
</comment>
<feature type="transmembrane region" description="Helical" evidence="6">
    <location>
        <begin position="281"/>
        <end position="305"/>
    </location>
</feature>
<dbReference type="AlphaFoldDB" id="A0A367LQV6"/>
<evidence type="ECO:0000256" key="6">
    <source>
        <dbReference type="SAM" id="Phobius"/>
    </source>
</evidence>
<accession>A0A367LQV6</accession>
<evidence type="ECO:0000256" key="1">
    <source>
        <dbReference type="ARBA" id="ARBA00004141"/>
    </source>
</evidence>
<dbReference type="Pfam" id="PF07690">
    <property type="entry name" value="MFS_1"/>
    <property type="match status" value="1"/>
</dbReference>
<dbReference type="Proteomes" id="UP000253664">
    <property type="component" value="Unassembled WGS sequence"/>
</dbReference>
<evidence type="ECO:0000256" key="3">
    <source>
        <dbReference type="ARBA" id="ARBA00022692"/>
    </source>
</evidence>
<evidence type="ECO:0000256" key="4">
    <source>
        <dbReference type="ARBA" id="ARBA00022989"/>
    </source>
</evidence>
<feature type="transmembrane region" description="Helical" evidence="6">
    <location>
        <begin position="136"/>
        <end position="159"/>
    </location>
</feature>
<dbReference type="PANTHER" id="PTHR43791:SF50">
    <property type="entry name" value="TRANSPORTER, PUTATIVE (AFU_ORTHOLOGUE AFUA_2G00840)-RELATED"/>
    <property type="match status" value="1"/>
</dbReference>
<feature type="transmembrane region" description="Helical" evidence="6">
    <location>
        <begin position="440"/>
        <end position="463"/>
    </location>
</feature>
<feature type="domain" description="Major facilitator superfamily (MFS) profile" evidence="7">
    <location>
        <begin position="45"/>
        <end position="499"/>
    </location>
</feature>
<dbReference type="SUPFAM" id="SSF103473">
    <property type="entry name" value="MFS general substrate transporter"/>
    <property type="match status" value="1"/>
</dbReference>
<dbReference type="FunFam" id="1.20.1250.20:FF:000013">
    <property type="entry name" value="MFS general substrate transporter"/>
    <property type="match status" value="1"/>
</dbReference>
<feature type="transmembrane region" description="Helical" evidence="6">
    <location>
        <begin position="205"/>
        <end position="228"/>
    </location>
</feature>
<evidence type="ECO:0000256" key="2">
    <source>
        <dbReference type="ARBA" id="ARBA00022448"/>
    </source>
</evidence>
<dbReference type="InterPro" id="IPR020846">
    <property type="entry name" value="MFS_dom"/>
</dbReference>
<dbReference type="FunFam" id="1.20.1250.20:FF:000188">
    <property type="entry name" value="MFS general substrate transporter"/>
    <property type="match status" value="1"/>
</dbReference>
<dbReference type="PROSITE" id="PS50850">
    <property type="entry name" value="MFS"/>
    <property type="match status" value="1"/>
</dbReference>
<feature type="transmembrane region" description="Helical" evidence="6">
    <location>
        <begin position="110"/>
        <end position="130"/>
    </location>
</feature>
<evidence type="ECO:0000313" key="8">
    <source>
        <dbReference type="EMBL" id="RCI16799.1"/>
    </source>
</evidence>
<dbReference type="OrthoDB" id="2985014at2759"/>
<dbReference type="GO" id="GO:0022857">
    <property type="term" value="F:transmembrane transporter activity"/>
    <property type="evidence" value="ECO:0007669"/>
    <property type="project" value="InterPro"/>
</dbReference>
<name>A0A367LQV6_9HYPO</name>
<feature type="transmembrane region" description="Helical" evidence="6">
    <location>
        <begin position="317"/>
        <end position="337"/>
    </location>
</feature>
<feature type="transmembrane region" description="Helical" evidence="6">
    <location>
        <begin position="171"/>
        <end position="193"/>
    </location>
</feature>
<evidence type="ECO:0000313" key="9">
    <source>
        <dbReference type="Proteomes" id="UP000253664"/>
    </source>
</evidence>
<reference evidence="8 9" key="1">
    <citation type="journal article" date="2015" name="BMC Genomics">
        <title>Insights from the genome of Ophiocordyceps polyrhachis-furcata to pathogenicity and host specificity in insect fungi.</title>
        <authorList>
            <person name="Wichadakul D."/>
            <person name="Kobmoo N."/>
            <person name="Ingsriswang S."/>
            <person name="Tangphatsornruang S."/>
            <person name="Chantasingh D."/>
            <person name="Luangsa-ard J.J."/>
            <person name="Eurwilaichitr L."/>
        </authorList>
    </citation>
    <scope>NUCLEOTIDE SEQUENCE [LARGE SCALE GENOMIC DNA]</scope>
    <source>
        <strain evidence="8 9">BCC 54312</strain>
    </source>
</reference>
<dbReference type="PANTHER" id="PTHR43791">
    <property type="entry name" value="PERMEASE-RELATED"/>
    <property type="match status" value="1"/>
</dbReference>
<feature type="transmembrane region" description="Helical" evidence="6">
    <location>
        <begin position="407"/>
        <end position="428"/>
    </location>
</feature>